<reference evidence="11 12" key="1">
    <citation type="submission" date="2016-11" db="EMBL/GenBank/DDBJ databases">
        <title>Mixed transmission modes and dynamic genome evolution in an obligate animal-bacterial symbiosis.</title>
        <authorList>
            <person name="Russell S.L."/>
            <person name="Corbett-Detig R.B."/>
            <person name="Cavanaugh C.M."/>
        </authorList>
    </citation>
    <scope>NUCLEOTIDE SEQUENCE [LARGE SCALE GENOMIC DNA]</scope>
    <source>
        <strain evidence="11">MA-KB16</strain>
    </source>
</reference>
<organism evidence="11 12">
    <name type="scientific">Solemya velum gill symbiont</name>
    <dbReference type="NCBI Taxonomy" id="2340"/>
    <lineage>
        <taxon>Bacteria</taxon>
        <taxon>Pseudomonadati</taxon>
        <taxon>Pseudomonadota</taxon>
        <taxon>Gammaproteobacteria</taxon>
        <taxon>sulfur-oxidizing symbionts</taxon>
    </lineage>
</organism>
<dbReference type="InterPro" id="IPR018323">
    <property type="entry name" value="OM_lipoprot_carrier_LolA_Pbac"/>
</dbReference>
<comment type="similarity">
    <text evidence="2 10">Belongs to the LolA family.</text>
</comment>
<accession>A0A1T2IGG6</accession>
<evidence type="ECO:0000313" key="12">
    <source>
        <dbReference type="Proteomes" id="UP000190962"/>
    </source>
</evidence>
<dbReference type="NCBIfam" id="TIGR00547">
    <property type="entry name" value="lolA"/>
    <property type="match status" value="1"/>
</dbReference>
<keyword evidence="6 10" id="KW-0732">Signal</keyword>
<comment type="subcellular location">
    <subcellularLocation>
        <location evidence="1 10">Periplasm</location>
    </subcellularLocation>
</comment>
<protein>
    <recommendedName>
        <fullName evidence="4 10">Outer-membrane lipoprotein carrier protein</fullName>
    </recommendedName>
</protein>
<evidence type="ECO:0000256" key="9">
    <source>
        <dbReference type="ARBA" id="ARBA00023186"/>
    </source>
</evidence>
<dbReference type="Gene3D" id="2.50.20.10">
    <property type="entry name" value="Lipoprotein localisation LolA/LolB/LppX"/>
    <property type="match status" value="1"/>
</dbReference>
<dbReference type="Pfam" id="PF03548">
    <property type="entry name" value="LolA"/>
    <property type="match status" value="1"/>
</dbReference>
<dbReference type="EMBL" id="MPNX01000013">
    <property type="protein sequence ID" value="OOY34586.1"/>
    <property type="molecule type" value="Genomic_DNA"/>
</dbReference>
<dbReference type="PANTHER" id="PTHR35869">
    <property type="entry name" value="OUTER-MEMBRANE LIPOPROTEIN CARRIER PROTEIN"/>
    <property type="match status" value="1"/>
</dbReference>
<evidence type="ECO:0000256" key="1">
    <source>
        <dbReference type="ARBA" id="ARBA00004418"/>
    </source>
</evidence>
<keyword evidence="5 10" id="KW-0813">Transport</keyword>
<evidence type="ECO:0000256" key="6">
    <source>
        <dbReference type="ARBA" id="ARBA00022729"/>
    </source>
</evidence>
<dbReference type="AlphaFoldDB" id="A0A1T2IGG6"/>
<comment type="function">
    <text evidence="10">Participates in the translocation of lipoproteins from the inner membrane to the outer membrane. Only forms a complex with a lipoprotein if the residue after the N-terminal Cys is not an aspartate (The Asp acts as a targeting signal to indicate that the lipoprotein should stay in the inner membrane).</text>
</comment>
<comment type="subunit">
    <text evidence="3 10">Monomer.</text>
</comment>
<dbReference type="Proteomes" id="UP000190962">
    <property type="component" value="Unassembled WGS sequence"/>
</dbReference>
<evidence type="ECO:0000256" key="5">
    <source>
        <dbReference type="ARBA" id="ARBA00022448"/>
    </source>
</evidence>
<keyword evidence="11" id="KW-0449">Lipoprotein</keyword>
<evidence type="ECO:0000256" key="2">
    <source>
        <dbReference type="ARBA" id="ARBA00007615"/>
    </source>
</evidence>
<gene>
    <name evidence="10" type="primary">lolA</name>
    <name evidence="11" type="ORF">BOV88_09020</name>
</gene>
<keyword evidence="9 10" id="KW-0143">Chaperone</keyword>
<dbReference type="GO" id="GO:0042953">
    <property type="term" value="P:lipoprotein transport"/>
    <property type="evidence" value="ECO:0007669"/>
    <property type="project" value="InterPro"/>
</dbReference>
<feature type="chain" id="PRO_5013408024" description="Outer-membrane lipoprotein carrier protein" evidence="10">
    <location>
        <begin position="22"/>
        <end position="201"/>
    </location>
</feature>
<evidence type="ECO:0000256" key="3">
    <source>
        <dbReference type="ARBA" id="ARBA00011245"/>
    </source>
</evidence>
<evidence type="ECO:0000256" key="7">
    <source>
        <dbReference type="ARBA" id="ARBA00022764"/>
    </source>
</evidence>
<dbReference type="GO" id="GO:0044874">
    <property type="term" value="P:lipoprotein localization to outer membrane"/>
    <property type="evidence" value="ECO:0007669"/>
    <property type="project" value="UniProtKB-UniRule"/>
</dbReference>
<evidence type="ECO:0000256" key="4">
    <source>
        <dbReference type="ARBA" id="ARBA00014035"/>
    </source>
</evidence>
<evidence type="ECO:0000256" key="10">
    <source>
        <dbReference type="HAMAP-Rule" id="MF_00240"/>
    </source>
</evidence>
<evidence type="ECO:0000313" key="11">
    <source>
        <dbReference type="EMBL" id="OOY34586.1"/>
    </source>
</evidence>
<keyword evidence="8 10" id="KW-0653">Protein transport</keyword>
<keyword evidence="7 10" id="KW-0574">Periplasm</keyword>
<dbReference type="InterPro" id="IPR004564">
    <property type="entry name" value="OM_lipoprot_carrier_LolA-like"/>
</dbReference>
<dbReference type="GO" id="GO:0030288">
    <property type="term" value="C:outer membrane-bounded periplasmic space"/>
    <property type="evidence" value="ECO:0007669"/>
    <property type="project" value="TreeGrafter"/>
</dbReference>
<sequence precursor="true">MKKIAVIVSMLLVCSTTMADASRVDGFLGGLKTLKADFTQLIESDDGVTYSQKGVFYLSRPGKFRWDYKGDEGQLIVADGKRVWLLDRDLEQVSHQSQEIALRGTPAQLLADEAGVETHFTVIDSSSDGGIEWTDLAPKETESQVEVVRIGFSGEQLASLEMKDKFGQTTRFIFSDVKRNPQLERELFKFVTPPSMDVWQH</sequence>
<dbReference type="SUPFAM" id="SSF89392">
    <property type="entry name" value="Prokaryotic lipoproteins and lipoprotein localization factors"/>
    <property type="match status" value="1"/>
</dbReference>
<dbReference type="GeneID" id="86992163"/>
<feature type="signal peptide" evidence="10">
    <location>
        <begin position="1"/>
        <end position="21"/>
    </location>
</feature>
<evidence type="ECO:0000256" key="8">
    <source>
        <dbReference type="ARBA" id="ARBA00022927"/>
    </source>
</evidence>
<dbReference type="HAMAP" id="MF_00240">
    <property type="entry name" value="LolA"/>
    <property type="match status" value="1"/>
</dbReference>
<dbReference type="InterPro" id="IPR029046">
    <property type="entry name" value="LolA/LolB/LppX"/>
</dbReference>
<proteinExistence type="inferred from homology"/>
<dbReference type="OrthoDB" id="9787361at2"/>
<dbReference type="CDD" id="cd16325">
    <property type="entry name" value="LolA"/>
    <property type="match status" value="1"/>
</dbReference>
<comment type="caution">
    <text evidence="11">The sequence shown here is derived from an EMBL/GenBank/DDBJ whole genome shotgun (WGS) entry which is preliminary data.</text>
</comment>
<dbReference type="PANTHER" id="PTHR35869:SF1">
    <property type="entry name" value="OUTER-MEMBRANE LIPOPROTEIN CARRIER PROTEIN"/>
    <property type="match status" value="1"/>
</dbReference>
<name>A0A1T2IGG6_SOVGS</name>
<dbReference type="RefSeq" id="WP_143555877.1">
    <property type="nucleotide sequence ID" value="NZ_JRAA01000002.1"/>
</dbReference>